<evidence type="ECO:0000313" key="5">
    <source>
        <dbReference type="Proteomes" id="UP000310719"/>
    </source>
</evidence>
<evidence type="ECO:0000256" key="1">
    <source>
        <dbReference type="ARBA" id="ARBA00006486"/>
    </source>
</evidence>
<feature type="domain" description="Dihydroxy-acid/6-phosphogluconate dehydratase N-terminal" evidence="3">
    <location>
        <begin position="1"/>
        <end position="89"/>
    </location>
</feature>
<dbReference type="Pfam" id="PF00920">
    <property type="entry name" value="ILVD_EDD_N"/>
    <property type="match status" value="1"/>
</dbReference>
<dbReference type="PANTHER" id="PTHR43661">
    <property type="entry name" value="D-XYLONATE DEHYDRATASE"/>
    <property type="match status" value="1"/>
</dbReference>
<evidence type="ECO:0000313" key="4">
    <source>
        <dbReference type="EMBL" id="VTP82814.1"/>
    </source>
</evidence>
<comment type="similarity">
    <text evidence="1">Belongs to the IlvD/Edd family.</text>
</comment>
<dbReference type="GO" id="GO:0004160">
    <property type="term" value="F:dihydroxy-acid dehydratase activity"/>
    <property type="evidence" value="ECO:0007669"/>
    <property type="project" value="UniProtKB-EC"/>
</dbReference>
<protein>
    <submittedName>
        <fullName evidence="4">Dihydroxy-acid dehydratase</fullName>
        <ecNumber evidence="4">4.2.1.9</ecNumber>
    </submittedName>
</protein>
<dbReference type="SUPFAM" id="SSF143975">
    <property type="entry name" value="IlvD/EDD N-terminal domain-like"/>
    <property type="match status" value="1"/>
</dbReference>
<sequence>MTLDIAMGGSTNTVLHLLAAAQEAEIDFTMTDIDQLSRKVPQLCKVAPSTQKYHMEDVHRAGGVLGILGELDRAGLMNRDVKNVLGLTLPQTLDQYDVMLTKDESVKKMFRAGPAGIRTTQAFSQDCRWDTLDDDRAERLHSLAGKCLQQRWRPGGALR</sequence>
<keyword evidence="2 4" id="KW-0456">Lyase</keyword>
<proteinExistence type="inferred from homology"/>
<organism evidence="4 5">
    <name type="scientific">Leclercia adecarboxylata</name>
    <dbReference type="NCBI Taxonomy" id="83655"/>
    <lineage>
        <taxon>Bacteria</taxon>
        <taxon>Pseudomonadati</taxon>
        <taxon>Pseudomonadota</taxon>
        <taxon>Gammaproteobacteria</taxon>
        <taxon>Enterobacterales</taxon>
        <taxon>Enterobacteriaceae</taxon>
        <taxon>Leclercia</taxon>
    </lineage>
</organism>
<dbReference type="GO" id="GO:0005829">
    <property type="term" value="C:cytosol"/>
    <property type="evidence" value="ECO:0007669"/>
    <property type="project" value="TreeGrafter"/>
</dbReference>
<reference evidence="4 5" key="1">
    <citation type="submission" date="2019-05" db="EMBL/GenBank/DDBJ databases">
        <authorList>
            <consortium name="Pathogen Informatics"/>
        </authorList>
    </citation>
    <scope>NUCLEOTIDE SEQUENCE [LARGE SCALE GENOMIC DNA]</scope>
    <source>
        <strain evidence="4 5">NCTC13032</strain>
    </source>
</reference>
<dbReference type="InterPro" id="IPR000581">
    <property type="entry name" value="ILV_EDD_N"/>
</dbReference>
<accession>A0A4U9IWJ0</accession>
<evidence type="ECO:0000256" key="2">
    <source>
        <dbReference type="ARBA" id="ARBA00023239"/>
    </source>
</evidence>
<name>A0A4U9IWJ0_9ENTR</name>
<dbReference type="Proteomes" id="UP000310719">
    <property type="component" value="Chromosome"/>
</dbReference>
<dbReference type="EMBL" id="LR590464">
    <property type="protein sequence ID" value="VTP82814.1"/>
    <property type="molecule type" value="Genomic_DNA"/>
</dbReference>
<dbReference type="InterPro" id="IPR037237">
    <property type="entry name" value="IlvD/EDD_N"/>
</dbReference>
<dbReference type="PANTHER" id="PTHR43661:SF3">
    <property type="entry name" value="D-XYLONATE DEHYDRATASE YAGF-RELATED"/>
    <property type="match status" value="1"/>
</dbReference>
<gene>
    <name evidence="4" type="primary">ilvD_3</name>
    <name evidence="4" type="ORF">NCTC13032_07186</name>
</gene>
<evidence type="ECO:0000259" key="3">
    <source>
        <dbReference type="Pfam" id="PF00920"/>
    </source>
</evidence>
<dbReference type="EC" id="4.2.1.9" evidence="4"/>
<dbReference type="AlphaFoldDB" id="A0A4U9IWJ0"/>